<evidence type="ECO:0000256" key="5">
    <source>
        <dbReference type="ARBA" id="ARBA00038359"/>
    </source>
</evidence>
<feature type="domain" description="Rhodopsin" evidence="8">
    <location>
        <begin position="62"/>
        <end position="299"/>
    </location>
</feature>
<name>A0A2K0UG00_TRIHA</name>
<comment type="subcellular location">
    <subcellularLocation>
        <location evidence="1">Membrane</location>
        <topology evidence="1">Multi-pass membrane protein</topology>
    </subcellularLocation>
</comment>
<proteinExistence type="inferred from homology"/>
<feature type="region of interest" description="Disordered" evidence="6">
    <location>
        <begin position="313"/>
        <end position="338"/>
    </location>
</feature>
<gene>
    <name evidence="9" type="ORF">THARTR1_03409</name>
</gene>
<dbReference type="InterPro" id="IPR052337">
    <property type="entry name" value="SAT4-like"/>
</dbReference>
<dbReference type="OrthoDB" id="5421689at2759"/>
<protein>
    <recommendedName>
        <fullName evidence="8">Rhodopsin domain-containing protein</fullName>
    </recommendedName>
</protein>
<comment type="similarity">
    <text evidence="5">Belongs to the SAT4 family.</text>
</comment>
<feature type="transmembrane region" description="Helical" evidence="7">
    <location>
        <begin position="236"/>
        <end position="260"/>
    </location>
</feature>
<evidence type="ECO:0000256" key="1">
    <source>
        <dbReference type="ARBA" id="ARBA00004141"/>
    </source>
</evidence>
<evidence type="ECO:0000256" key="6">
    <source>
        <dbReference type="SAM" id="MobiDB-lite"/>
    </source>
</evidence>
<keyword evidence="4 7" id="KW-0472">Membrane</keyword>
<dbReference type="EMBL" id="MTYI01000044">
    <property type="protein sequence ID" value="PNP56713.1"/>
    <property type="molecule type" value="Genomic_DNA"/>
</dbReference>
<dbReference type="GO" id="GO:0016020">
    <property type="term" value="C:membrane"/>
    <property type="evidence" value="ECO:0007669"/>
    <property type="project" value="UniProtKB-SubCell"/>
</dbReference>
<feature type="transmembrane region" description="Helical" evidence="7">
    <location>
        <begin position="272"/>
        <end position="294"/>
    </location>
</feature>
<evidence type="ECO:0000256" key="4">
    <source>
        <dbReference type="ARBA" id="ARBA00023136"/>
    </source>
</evidence>
<dbReference type="PANTHER" id="PTHR33048:SF57">
    <property type="entry name" value="INTEGRAL MEMBRANE PROTEIN-RELATED"/>
    <property type="match status" value="1"/>
</dbReference>
<evidence type="ECO:0000256" key="3">
    <source>
        <dbReference type="ARBA" id="ARBA00022989"/>
    </source>
</evidence>
<evidence type="ECO:0000313" key="9">
    <source>
        <dbReference type="EMBL" id="PNP56713.1"/>
    </source>
</evidence>
<evidence type="ECO:0000259" key="8">
    <source>
        <dbReference type="Pfam" id="PF20684"/>
    </source>
</evidence>
<dbReference type="InterPro" id="IPR049326">
    <property type="entry name" value="Rhodopsin_dom_fungi"/>
</dbReference>
<accession>A0A2K0UG00</accession>
<dbReference type="AlphaFoldDB" id="A0A2K0UG00"/>
<feature type="transmembrane region" description="Helical" evidence="7">
    <location>
        <begin position="125"/>
        <end position="146"/>
    </location>
</feature>
<dbReference type="PANTHER" id="PTHR33048">
    <property type="entry name" value="PTH11-LIKE INTEGRAL MEMBRANE PROTEIN (AFU_ORTHOLOGUE AFUA_5G11245)"/>
    <property type="match status" value="1"/>
</dbReference>
<feature type="transmembrane region" description="Helical" evidence="7">
    <location>
        <begin position="200"/>
        <end position="224"/>
    </location>
</feature>
<evidence type="ECO:0000313" key="10">
    <source>
        <dbReference type="Proteomes" id="UP000236290"/>
    </source>
</evidence>
<feature type="transmembrane region" description="Helical" evidence="7">
    <location>
        <begin position="158"/>
        <end position="180"/>
    </location>
</feature>
<feature type="transmembrane region" description="Helical" evidence="7">
    <location>
        <begin position="80"/>
        <end position="105"/>
    </location>
</feature>
<comment type="caution">
    <text evidence="9">The sequence shown here is derived from an EMBL/GenBank/DDBJ whole genome shotgun (WGS) entry which is preliminary data.</text>
</comment>
<sequence>MLHDQTPWFRDERSGDVVVAAAAVTASSQIVEAEFPPITSAGVGVLIVSVLMPLVATGWTGLRVWTRRLRGISPFLLEDILCYLGVFVFWGVGINYICMVVIGGGGYHLRQLQPLHVKRFSQTTFAAQVLYALALGFTKNSLVCMLKRIFFTQKYAWIAYLILSLNVAWMLQTILTGILICRPITMNWDPTARGHCGNQTYAFAAVSIVDIVTDLAIIILPLRLVANLQMRKPYKVALMCVFGFGLITVVFTAIRLYFLFKLDFTDISFSSIPLTIIGVIQLCVANMVASAPLLRPVLDRTLGRWLSLSIGNTSRETPRNNSTPANRLISGDSANTGLRKSLHNRSRLTSGRGKDFERITESEENLRWELDVMHSGKGQSAYAASPDVNNNDIENGNLVPAGKILKIQSTEISRE</sequence>
<reference evidence="9 10" key="1">
    <citation type="submission" date="2017-02" db="EMBL/GenBank/DDBJ databases">
        <title>Genomes of Trichoderma spp. with biocontrol activity.</title>
        <authorList>
            <person name="Gardiner D."/>
            <person name="Kazan K."/>
            <person name="Vos C."/>
            <person name="Harvey P."/>
        </authorList>
    </citation>
    <scope>NUCLEOTIDE SEQUENCE [LARGE SCALE GENOMIC DNA]</scope>
    <source>
        <strain evidence="9 10">Tr1</strain>
    </source>
</reference>
<organism evidence="9 10">
    <name type="scientific">Trichoderma harzianum</name>
    <name type="common">Hypocrea lixii</name>
    <dbReference type="NCBI Taxonomy" id="5544"/>
    <lineage>
        <taxon>Eukaryota</taxon>
        <taxon>Fungi</taxon>
        <taxon>Dikarya</taxon>
        <taxon>Ascomycota</taxon>
        <taxon>Pezizomycotina</taxon>
        <taxon>Sordariomycetes</taxon>
        <taxon>Hypocreomycetidae</taxon>
        <taxon>Hypocreales</taxon>
        <taxon>Hypocreaceae</taxon>
        <taxon>Trichoderma</taxon>
    </lineage>
</organism>
<evidence type="ECO:0000256" key="7">
    <source>
        <dbReference type="SAM" id="Phobius"/>
    </source>
</evidence>
<keyword evidence="2 7" id="KW-0812">Transmembrane</keyword>
<evidence type="ECO:0000256" key="2">
    <source>
        <dbReference type="ARBA" id="ARBA00022692"/>
    </source>
</evidence>
<keyword evidence="3 7" id="KW-1133">Transmembrane helix</keyword>
<feature type="transmembrane region" description="Helical" evidence="7">
    <location>
        <begin position="38"/>
        <end position="59"/>
    </location>
</feature>
<dbReference type="Pfam" id="PF20684">
    <property type="entry name" value="Fung_rhodopsin"/>
    <property type="match status" value="1"/>
</dbReference>
<dbReference type="Proteomes" id="UP000236290">
    <property type="component" value="Unassembled WGS sequence"/>
</dbReference>
<feature type="compositionally biased region" description="Polar residues" evidence="6">
    <location>
        <begin position="313"/>
        <end position="325"/>
    </location>
</feature>